<dbReference type="InterPro" id="IPR037624">
    <property type="entry name" value="Nup133-like"/>
</dbReference>
<feature type="domain" description="Nucleoporin Nup133/Nup155-like N-terminal" evidence="10">
    <location>
        <begin position="71"/>
        <end position="519"/>
    </location>
</feature>
<evidence type="ECO:0000313" key="11">
    <source>
        <dbReference type="EMBL" id="EEP80846.1"/>
    </source>
</evidence>
<comment type="subcellular location">
    <subcellularLocation>
        <location evidence="1">Nucleus envelope</location>
    </subcellularLocation>
</comment>
<dbReference type="KEGG" id="ure:UREG_05688"/>
<dbReference type="OMA" id="HVATLLW"/>
<evidence type="ECO:0000256" key="3">
    <source>
        <dbReference type="ARBA" id="ARBA00022448"/>
    </source>
</evidence>
<dbReference type="SUPFAM" id="SSF117289">
    <property type="entry name" value="Nucleoporin domain"/>
    <property type="match status" value="1"/>
</dbReference>
<dbReference type="EMBL" id="CH476617">
    <property type="protein sequence ID" value="EEP80846.1"/>
    <property type="molecule type" value="Genomic_DNA"/>
</dbReference>
<keyword evidence="12" id="KW-1185">Reference proteome</keyword>
<evidence type="ECO:0000256" key="8">
    <source>
        <dbReference type="SAM" id="MobiDB-lite"/>
    </source>
</evidence>
<dbReference type="Gene3D" id="2.130.10.10">
    <property type="entry name" value="YVTN repeat-like/Quinoprotein amine dehydrogenase"/>
    <property type="match status" value="1"/>
</dbReference>
<evidence type="ECO:0000313" key="12">
    <source>
        <dbReference type="Proteomes" id="UP000002058"/>
    </source>
</evidence>
<keyword evidence="6" id="KW-0811">Translocation</keyword>
<evidence type="ECO:0000256" key="5">
    <source>
        <dbReference type="ARBA" id="ARBA00022927"/>
    </source>
</evidence>
<dbReference type="GO" id="GO:0031080">
    <property type="term" value="C:nuclear pore outer ring"/>
    <property type="evidence" value="ECO:0007669"/>
    <property type="project" value="TreeGrafter"/>
</dbReference>
<comment type="similarity">
    <text evidence="2">Belongs to the nucleoporin Nup133 family.</text>
</comment>
<dbReference type="InterPro" id="IPR007187">
    <property type="entry name" value="Nucleoporin_Nup133/Nup155_C"/>
</dbReference>
<dbReference type="OrthoDB" id="103454at2759"/>
<feature type="domain" description="Nucleoporin Nup133/Nup155-like C-terminal" evidence="9">
    <location>
        <begin position="630"/>
        <end position="1275"/>
    </location>
</feature>
<dbReference type="Proteomes" id="UP000002058">
    <property type="component" value="Unassembled WGS sequence"/>
</dbReference>
<evidence type="ECO:0000256" key="6">
    <source>
        <dbReference type="ARBA" id="ARBA00023010"/>
    </source>
</evidence>
<gene>
    <name evidence="11" type="ORF">UREG_05688</name>
</gene>
<evidence type="ECO:0000256" key="2">
    <source>
        <dbReference type="ARBA" id="ARBA00005569"/>
    </source>
</evidence>
<dbReference type="STRING" id="336963.C4JT99"/>
<reference evidence="12" key="1">
    <citation type="journal article" date="2009" name="Genome Res.">
        <title>Comparative genomic analyses of the human fungal pathogens Coccidioides and their relatives.</title>
        <authorList>
            <person name="Sharpton T.J."/>
            <person name="Stajich J.E."/>
            <person name="Rounsley S.D."/>
            <person name="Gardner M.J."/>
            <person name="Wortman J.R."/>
            <person name="Jordar V.S."/>
            <person name="Maiti R."/>
            <person name="Kodira C.D."/>
            <person name="Neafsey D.E."/>
            <person name="Zeng Q."/>
            <person name="Hung C.-Y."/>
            <person name="McMahan C."/>
            <person name="Muszewska A."/>
            <person name="Grynberg M."/>
            <person name="Mandel M.A."/>
            <person name="Kellner E.M."/>
            <person name="Barker B.M."/>
            <person name="Galgiani J.N."/>
            <person name="Orbach M.J."/>
            <person name="Kirkland T.N."/>
            <person name="Cole G.T."/>
            <person name="Henn M.R."/>
            <person name="Birren B.W."/>
            <person name="Taylor J.W."/>
        </authorList>
    </citation>
    <scope>NUCLEOTIDE SEQUENCE [LARGE SCALE GENOMIC DNA]</scope>
    <source>
        <strain evidence="12">UAMH 1704</strain>
    </source>
</reference>
<dbReference type="GO" id="GO:0006606">
    <property type="term" value="P:protein import into nucleus"/>
    <property type="evidence" value="ECO:0007669"/>
    <property type="project" value="TreeGrafter"/>
</dbReference>
<keyword evidence="7" id="KW-0539">Nucleus</keyword>
<accession>C4JT99</accession>
<dbReference type="GO" id="GO:0016973">
    <property type="term" value="P:poly(A)+ mRNA export from nucleus"/>
    <property type="evidence" value="ECO:0007669"/>
    <property type="project" value="TreeGrafter"/>
</dbReference>
<dbReference type="HOGENOM" id="CLU_002493_0_0_1"/>
<feature type="region of interest" description="Disordered" evidence="8">
    <location>
        <begin position="1"/>
        <end position="66"/>
    </location>
</feature>
<evidence type="ECO:0000256" key="7">
    <source>
        <dbReference type="ARBA" id="ARBA00023242"/>
    </source>
</evidence>
<keyword evidence="5" id="KW-0653">Protein transport</keyword>
<dbReference type="InterPro" id="IPR015943">
    <property type="entry name" value="WD40/YVTN_repeat-like_dom_sf"/>
</dbReference>
<dbReference type="RefSeq" id="XP_002584999.1">
    <property type="nucleotide sequence ID" value="XM_002584953.1"/>
</dbReference>
<feature type="compositionally biased region" description="Basic and acidic residues" evidence="8">
    <location>
        <begin position="39"/>
        <end position="62"/>
    </location>
</feature>
<evidence type="ECO:0000259" key="10">
    <source>
        <dbReference type="Pfam" id="PF08801"/>
    </source>
</evidence>
<dbReference type="PANTHER" id="PTHR13405:SF11">
    <property type="entry name" value="NUCLEAR PORE COMPLEX PROTEIN NUP133"/>
    <property type="match status" value="1"/>
</dbReference>
<organism evidence="11 12">
    <name type="scientific">Uncinocarpus reesii (strain UAMH 1704)</name>
    <dbReference type="NCBI Taxonomy" id="336963"/>
    <lineage>
        <taxon>Eukaryota</taxon>
        <taxon>Fungi</taxon>
        <taxon>Dikarya</taxon>
        <taxon>Ascomycota</taxon>
        <taxon>Pezizomycotina</taxon>
        <taxon>Eurotiomycetes</taxon>
        <taxon>Eurotiomycetidae</taxon>
        <taxon>Onygenales</taxon>
        <taxon>Onygenaceae</taxon>
        <taxon>Uncinocarpus</taxon>
    </lineage>
</organism>
<dbReference type="InterPro" id="IPR014908">
    <property type="entry name" value="Nucleoporin_Nup133/Nup155_N"/>
</dbReference>
<protein>
    <submittedName>
        <fullName evidence="11">Uncharacterized protein</fullName>
    </submittedName>
</protein>
<dbReference type="GO" id="GO:0000972">
    <property type="term" value="P:transcription-dependent tethering of RNA polymerase II gene DNA at nuclear periphery"/>
    <property type="evidence" value="ECO:0007669"/>
    <property type="project" value="TreeGrafter"/>
</dbReference>
<sequence length="1297" mass="146374">MFSTSTPGQFQLAPRNPRRRQRAPDDAANPPNAKRQRSIQRDDAFDVVNGKERSEAKPGFKESEDESEVNNEHYFVLHLSSLPARVKEVLNGWFRLQRSYSCHTLLTPPVPFRCVISQETRYCLAITQKSAILWPYPSFSTSLATNSVSVLPFSETSAPSSDTLPFGTVISASAHPEPGLIVVAPSTGEVFFWETISNPTILGRIKRKHNSLQSTIPGLLSGEHVTEIVNVEPAGIIVILSTGRLCQVSIRDSQGKAAIDFQFLNSPSRSQSGGLLGGIRSILSSTAWRRNIAAAKAGKSPRRGYRTLVVATNSGSIEAWDTHWSSGSVFKSHVDVAKPIGQALEKYDMFANEPHISYQLIDFTIRENDNSIEPDGVEDKYSLWVLYSVTRQELNFYFVIEVSIHGAQVTIGRVRQIHYEPVMPQPTISRVPRIYVPEPEHTGFVIFENGIVLLSLVPFEESPSSQLLFGNEIPSPFQDYIRFRDGNGYSIIGCGLETPKFGQNSPSCVVMVQNFGLIRISVRPRPISGSDVDESRITTQSRLEQVVFYDTKHNPIDLTCYEELHTSASVLEDAALRLSDEILQSSSKFVSTTVPSLDEQMQLRSAALRSLGTYLSNQHAQLSYSAKWTLLSQAEKMAAHRAVWKAQEYMCRSSKNGGHYLEFVLKHMGEEFRTQLDANSGEDDIVRHWFIHDTWQMELIIPWILHPMQDVSAKGIRVDRQLIWRIWQASELSLAVLETTFRFRDENAGLYGLESSHPDPDYPLMPTYTELPALWTALKTNYSESERLLDAELNICLQWMKQTDPKSRQSDRETSEIIERIKKNAPKAFKVLWRLYMEQLHWYTSQVSTDERDAVKELQSTYLTHRKPHLYKIAAMGLLEESMTLAEDFQDMDALVELIVELEDEVGKRHPAGAGDPAYDAETEACQLRIDGYFRKFGEAWATPYYTRQILAGNSEMLLSVSSYQPYVTRFLRARPTYAKLNWMNEVLGENDFGRASQSLNDFATNYEPNLWSKQVELAIGKLSRLAMLESSERQDLNQLQADIKRFDDISELSRIQETLYDHIAPAIHGAIDQSAEVQLANEQFAKIIVRSKPALRESLQRGLAKLVAKRPVEADEMIDILTLMDPCVNEGADGDIVGHEFSLALKVLSLSDISRQDPDYCEVLERIIWRRCLIRDDWRSINSTRQKGGEEMESAVQSTALFKTLEDLEGSVKGSGASNRFYAPLDIAQSTPFPHRLASRLLPEQRARLSDDLNEEASLLSGYIEGGGLDDWFSWIVGVVKKRSSTPRKESQGSTH</sequence>
<dbReference type="VEuPathDB" id="FungiDB:UREG_05688"/>
<dbReference type="Pfam" id="PF03177">
    <property type="entry name" value="Nucleoporin_C"/>
    <property type="match status" value="1"/>
</dbReference>
<dbReference type="Gene3D" id="1.20.58.1380">
    <property type="match status" value="1"/>
</dbReference>
<keyword evidence="4" id="KW-0509">mRNA transport</keyword>
<keyword evidence="3" id="KW-0813">Transport</keyword>
<dbReference type="Pfam" id="PF08801">
    <property type="entry name" value="Nucleoporin_N"/>
    <property type="match status" value="1"/>
</dbReference>
<dbReference type="InParanoid" id="C4JT99"/>
<proteinExistence type="inferred from homology"/>
<evidence type="ECO:0000259" key="9">
    <source>
        <dbReference type="Pfam" id="PF03177"/>
    </source>
</evidence>
<evidence type="ECO:0000256" key="4">
    <source>
        <dbReference type="ARBA" id="ARBA00022816"/>
    </source>
</evidence>
<dbReference type="eggNOG" id="KOG4121">
    <property type="taxonomic scope" value="Eukaryota"/>
</dbReference>
<name>C4JT99_UNCRE</name>
<dbReference type="PANTHER" id="PTHR13405">
    <property type="entry name" value="NUCLEAR PORE COMPLEX PROTEIN NUP133"/>
    <property type="match status" value="1"/>
</dbReference>
<dbReference type="GeneID" id="8439326"/>
<evidence type="ECO:0000256" key="1">
    <source>
        <dbReference type="ARBA" id="ARBA00004259"/>
    </source>
</evidence>
<dbReference type="GO" id="GO:0017056">
    <property type="term" value="F:structural constituent of nuclear pore"/>
    <property type="evidence" value="ECO:0007669"/>
    <property type="project" value="InterPro"/>
</dbReference>